<dbReference type="EMBL" id="BGPR01000432">
    <property type="protein sequence ID" value="GBM19868.1"/>
    <property type="molecule type" value="Genomic_DNA"/>
</dbReference>
<keyword evidence="3" id="KW-1185">Reference proteome</keyword>
<proteinExistence type="predicted"/>
<reference evidence="2 3" key="1">
    <citation type="journal article" date="2019" name="Sci. Rep.">
        <title>Orb-weaving spider Araneus ventricosus genome elucidates the spidroin gene catalogue.</title>
        <authorList>
            <person name="Kono N."/>
            <person name="Nakamura H."/>
            <person name="Ohtoshi R."/>
            <person name="Moran D.A.P."/>
            <person name="Shinohara A."/>
            <person name="Yoshida Y."/>
            <person name="Fujiwara M."/>
            <person name="Mori M."/>
            <person name="Tomita M."/>
            <person name="Arakawa K."/>
        </authorList>
    </citation>
    <scope>NUCLEOTIDE SEQUENCE [LARGE SCALE GENOMIC DNA]</scope>
</reference>
<feature type="region of interest" description="Disordered" evidence="1">
    <location>
        <begin position="80"/>
        <end position="128"/>
    </location>
</feature>
<evidence type="ECO:0000313" key="2">
    <source>
        <dbReference type="EMBL" id="GBM19868.1"/>
    </source>
</evidence>
<gene>
    <name evidence="2" type="ORF">AVEN_186143_1</name>
</gene>
<protein>
    <submittedName>
        <fullName evidence="2">Uncharacterized protein</fullName>
    </submittedName>
</protein>
<organism evidence="2 3">
    <name type="scientific">Araneus ventricosus</name>
    <name type="common">Orbweaver spider</name>
    <name type="synonym">Epeira ventricosa</name>
    <dbReference type="NCBI Taxonomy" id="182803"/>
    <lineage>
        <taxon>Eukaryota</taxon>
        <taxon>Metazoa</taxon>
        <taxon>Ecdysozoa</taxon>
        <taxon>Arthropoda</taxon>
        <taxon>Chelicerata</taxon>
        <taxon>Arachnida</taxon>
        <taxon>Araneae</taxon>
        <taxon>Araneomorphae</taxon>
        <taxon>Entelegynae</taxon>
        <taxon>Araneoidea</taxon>
        <taxon>Araneidae</taxon>
        <taxon>Araneus</taxon>
    </lineage>
</organism>
<dbReference type="Proteomes" id="UP000499080">
    <property type="component" value="Unassembled WGS sequence"/>
</dbReference>
<evidence type="ECO:0000313" key="3">
    <source>
        <dbReference type="Proteomes" id="UP000499080"/>
    </source>
</evidence>
<comment type="caution">
    <text evidence="2">The sequence shown here is derived from an EMBL/GenBank/DDBJ whole genome shotgun (WGS) entry which is preliminary data.</text>
</comment>
<sequence length="128" mass="14595">MAVFAMSEFSKVKSRCRISIKCEKGDGEKSSMLSTCHKISFPESPCLLPSKFYQDESRETVIKQQIELLLSAFSRKLDTTSRHGSLFRARNGKNETDKQEKKYRRKTKHGHMEMGESSAGEGKRKKDG</sequence>
<accession>A0A4Y2DVM9</accession>
<dbReference type="AlphaFoldDB" id="A0A4Y2DVM9"/>
<name>A0A4Y2DVM9_ARAVE</name>
<evidence type="ECO:0000256" key="1">
    <source>
        <dbReference type="SAM" id="MobiDB-lite"/>
    </source>
</evidence>